<dbReference type="InterPro" id="IPR019145">
    <property type="entry name" value="Mediator_Med10"/>
</dbReference>
<comment type="function">
    <text evidence="6">Component of the Mediator complex, a coactivator involved in the regulated transcription of nearly all RNA polymerase II-dependent genes. Mediator functions as a bridge to convey information from gene-specific regulatory proteins to the basal RNA polymerase II transcription machinery. Mediator is recruited to promoters by direct interactions with regulatory proteins and serves as a scaffold for the assembly of a functional preinitiation complex with RNA polymerase II and the general transcription factors.</text>
</comment>
<evidence type="ECO:0000313" key="8">
    <source>
        <dbReference type="Proteomes" id="UP000193719"/>
    </source>
</evidence>
<comment type="caution">
    <text evidence="7">The sequence shown here is derived from an EMBL/GenBank/DDBJ whole genome shotgun (WGS) entry which is preliminary data.</text>
</comment>
<organism evidence="7 8">
    <name type="scientific">Piromyces finnis</name>
    <dbReference type="NCBI Taxonomy" id="1754191"/>
    <lineage>
        <taxon>Eukaryota</taxon>
        <taxon>Fungi</taxon>
        <taxon>Fungi incertae sedis</taxon>
        <taxon>Chytridiomycota</taxon>
        <taxon>Chytridiomycota incertae sedis</taxon>
        <taxon>Neocallimastigomycetes</taxon>
        <taxon>Neocallimastigales</taxon>
        <taxon>Neocallimastigaceae</taxon>
        <taxon>Piromyces</taxon>
    </lineage>
</organism>
<keyword evidence="3 6" id="KW-0805">Transcription regulation</keyword>
<sequence length="159" mass="18487">MEDEINIEDIDDFDNFDDNLNNDYEDKLVGDPLDLLENKTLELINTLYNLNVIVYDFQKESTPVLHNKINEVVNELKDLDEIKDNVDIKIPQELLDDVEQGKNPDIFSDNLIRETISQNQSTNGKIEAIKKLSRSLQKSIQNAYPKDFEIYQKLSNPKK</sequence>
<dbReference type="GO" id="GO:0016592">
    <property type="term" value="C:mediator complex"/>
    <property type="evidence" value="ECO:0007669"/>
    <property type="project" value="InterPro"/>
</dbReference>
<evidence type="ECO:0000256" key="1">
    <source>
        <dbReference type="ARBA" id="ARBA00004123"/>
    </source>
</evidence>
<proteinExistence type="inferred from homology"/>
<keyword evidence="8" id="KW-1185">Reference proteome</keyword>
<dbReference type="Proteomes" id="UP000193719">
    <property type="component" value="Unassembled WGS sequence"/>
</dbReference>
<accession>A0A1Y1VBR6</accession>
<dbReference type="GO" id="GO:0003712">
    <property type="term" value="F:transcription coregulator activity"/>
    <property type="evidence" value="ECO:0007669"/>
    <property type="project" value="InterPro"/>
</dbReference>
<comment type="subunit">
    <text evidence="6">Component of the Mediator complex.</text>
</comment>
<keyword evidence="4 6" id="KW-0804">Transcription</keyword>
<reference evidence="7 8" key="1">
    <citation type="submission" date="2016-08" db="EMBL/GenBank/DDBJ databases">
        <title>Genomes of anaerobic fungi encode conserved fungal cellulosomes for biomass hydrolysis.</title>
        <authorList>
            <consortium name="DOE Joint Genome Institute"/>
            <person name="Haitjema C.H."/>
            <person name="Gilmore S.P."/>
            <person name="Henske J.K."/>
            <person name="Solomon K.V."/>
            <person name="De Groot R."/>
            <person name="Kuo A."/>
            <person name="Mondo S.J."/>
            <person name="Salamov A.A."/>
            <person name="Labutti K."/>
            <person name="Zhao Z."/>
            <person name="Chiniquy J."/>
            <person name="Barry K."/>
            <person name="Brewer H.M."/>
            <person name="Purvine S.O."/>
            <person name="Wright A.T."/>
            <person name="Boxma B."/>
            <person name="Van Alen T."/>
            <person name="Hackstein J.H."/>
            <person name="Baker S.E."/>
            <person name="Grigoriev I.V."/>
            <person name="O'Malley M.A."/>
        </authorList>
    </citation>
    <scope>NUCLEOTIDE SEQUENCE [LARGE SCALE GENOMIC DNA]</scope>
    <source>
        <strain evidence="8">finn</strain>
    </source>
</reference>
<evidence type="ECO:0000256" key="6">
    <source>
        <dbReference type="RuleBase" id="RU364146"/>
    </source>
</evidence>
<dbReference type="EMBL" id="MCFH01000019">
    <property type="protein sequence ID" value="ORX51153.1"/>
    <property type="molecule type" value="Genomic_DNA"/>
</dbReference>
<evidence type="ECO:0000256" key="3">
    <source>
        <dbReference type="ARBA" id="ARBA00023015"/>
    </source>
</evidence>
<dbReference type="AlphaFoldDB" id="A0A1Y1VBR6"/>
<reference evidence="7 8" key="2">
    <citation type="submission" date="2016-08" db="EMBL/GenBank/DDBJ databases">
        <title>Pervasive Adenine N6-methylation of Active Genes in Fungi.</title>
        <authorList>
            <consortium name="DOE Joint Genome Institute"/>
            <person name="Mondo S.J."/>
            <person name="Dannebaum R.O."/>
            <person name="Kuo R.C."/>
            <person name="Labutti K."/>
            <person name="Haridas S."/>
            <person name="Kuo A."/>
            <person name="Salamov A."/>
            <person name="Ahrendt S.R."/>
            <person name="Lipzen A."/>
            <person name="Sullivan W."/>
            <person name="Andreopoulos W.B."/>
            <person name="Clum A."/>
            <person name="Lindquist E."/>
            <person name="Daum C."/>
            <person name="Ramamoorthy G.K."/>
            <person name="Gryganskyi A."/>
            <person name="Culley D."/>
            <person name="Magnuson J.K."/>
            <person name="James T.Y."/>
            <person name="O'Malley M.A."/>
            <person name="Stajich J.E."/>
            <person name="Spatafora J.W."/>
            <person name="Visel A."/>
            <person name="Grigoriev I.V."/>
        </authorList>
    </citation>
    <scope>NUCLEOTIDE SEQUENCE [LARGE SCALE GENOMIC DNA]</scope>
    <source>
        <strain evidence="8">finn</strain>
    </source>
</reference>
<dbReference type="GO" id="GO:0006357">
    <property type="term" value="P:regulation of transcription by RNA polymerase II"/>
    <property type="evidence" value="ECO:0007669"/>
    <property type="project" value="InterPro"/>
</dbReference>
<evidence type="ECO:0000256" key="4">
    <source>
        <dbReference type="ARBA" id="ARBA00023163"/>
    </source>
</evidence>
<comment type="similarity">
    <text evidence="2 6">Belongs to the Mediator complex subunit 10 family.</text>
</comment>
<comment type="subcellular location">
    <subcellularLocation>
        <location evidence="1 6">Nucleus</location>
    </subcellularLocation>
</comment>
<evidence type="ECO:0000313" key="7">
    <source>
        <dbReference type="EMBL" id="ORX51153.1"/>
    </source>
</evidence>
<dbReference type="OrthoDB" id="337270at2759"/>
<evidence type="ECO:0000256" key="2">
    <source>
        <dbReference type="ARBA" id="ARBA00005389"/>
    </source>
</evidence>
<keyword evidence="5 6" id="KW-0539">Nucleus</keyword>
<gene>
    <name evidence="6" type="primary">MED10</name>
    <name evidence="7" type="ORF">BCR36DRAFT_351720</name>
</gene>
<dbReference type="STRING" id="1754191.A0A1Y1VBR6"/>
<protein>
    <recommendedName>
        <fullName evidence="6">Mediator of RNA polymerase II transcription subunit 10</fullName>
    </recommendedName>
    <alternativeName>
        <fullName evidence="6">Mediator complex subunit 10</fullName>
    </alternativeName>
</protein>
<name>A0A1Y1VBR6_9FUNG</name>
<keyword evidence="6" id="KW-0010">Activator</keyword>
<evidence type="ECO:0000256" key="5">
    <source>
        <dbReference type="ARBA" id="ARBA00023242"/>
    </source>
</evidence>
<dbReference type="Pfam" id="PF09748">
    <property type="entry name" value="Med10"/>
    <property type="match status" value="1"/>
</dbReference>